<dbReference type="InterPro" id="IPR023393">
    <property type="entry name" value="START-like_dom_sf"/>
</dbReference>
<dbReference type="OrthoDB" id="74575at2759"/>
<dbReference type="PROSITE" id="PS50848">
    <property type="entry name" value="START"/>
    <property type="match status" value="1"/>
</dbReference>
<feature type="domain" description="START" evidence="5">
    <location>
        <begin position="26"/>
        <end position="161"/>
    </location>
</feature>
<evidence type="ECO:0000256" key="3">
    <source>
        <dbReference type="ARBA" id="ARBA00023121"/>
    </source>
</evidence>
<accession>A0A5J4V1Q7</accession>
<dbReference type="GO" id="GO:0008289">
    <property type="term" value="F:lipid binding"/>
    <property type="evidence" value="ECO:0007669"/>
    <property type="project" value="UniProtKB-KW"/>
</dbReference>
<keyword evidence="3" id="KW-0446">Lipid-binding</keyword>
<reference evidence="6 7" key="1">
    <citation type="submission" date="2019-03" db="EMBL/GenBank/DDBJ databases">
        <title>Single cell metagenomics reveals metabolic interactions within the superorganism composed of flagellate Streblomastix strix and complex community of Bacteroidetes bacteria on its surface.</title>
        <authorList>
            <person name="Treitli S.C."/>
            <person name="Kolisko M."/>
            <person name="Husnik F."/>
            <person name="Keeling P."/>
            <person name="Hampl V."/>
        </authorList>
    </citation>
    <scope>NUCLEOTIDE SEQUENCE [LARGE SCALE GENOMIC DNA]</scope>
    <source>
        <strain evidence="6">ST1C</strain>
    </source>
</reference>
<name>A0A5J4V1Q7_9EUKA</name>
<evidence type="ECO:0000256" key="2">
    <source>
        <dbReference type="ARBA" id="ARBA00023055"/>
    </source>
</evidence>
<proteinExistence type="predicted"/>
<gene>
    <name evidence="6" type="ORF">EZS28_028152</name>
</gene>
<evidence type="ECO:0000256" key="4">
    <source>
        <dbReference type="ARBA" id="ARBA00024750"/>
    </source>
</evidence>
<dbReference type="AlphaFoldDB" id="A0A5J4V1Q7"/>
<dbReference type="SUPFAM" id="SSF55961">
    <property type="entry name" value="Bet v1-like"/>
    <property type="match status" value="1"/>
</dbReference>
<dbReference type="Proteomes" id="UP000324800">
    <property type="component" value="Unassembled WGS sequence"/>
</dbReference>
<dbReference type="InterPro" id="IPR043556">
    <property type="entry name" value="StARD5/6"/>
</dbReference>
<organism evidence="6 7">
    <name type="scientific">Streblomastix strix</name>
    <dbReference type="NCBI Taxonomy" id="222440"/>
    <lineage>
        <taxon>Eukaryota</taxon>
        <taxon>Metamonada</taxon>
        <taxon>Preaxostyla</taxon>
        <taxon>Oxymonadida</taxon>
        <taxon>Streblomastigidae</taxon>
        <taxon>Streblomastix</taxon>
    </lineage>
</organism>
<dbReference type="Gene3D" id="3.30.530.20">
    <property type="match status" value="1"/>
</dbReference>
<keyword evidence="1" id="KW-0813">Transport</keyword>
<dbReference type="EMBL" id="SNRW01010604">
    <property type="protein sequence ID" value="KAA6376320.1"/>
    <property type="molecule type" value="Genomic_DNA"/>
</dbReference>
<dbReference type="InterPro" id="IPR002913">
    <property type="entry name" value="START_lipid-bd_dom"/>
</dbReference>
<evidence type="ECO:0000313" key="7">
    <source>
        <dbReference type="Proteomes" id="UP000324800"/>
    </source>
</evidence>
<keyword evidence="2" id="KW-0445">Lipid transport</keyword>
<comment type="function">
    <text evidence="4">May be involved in the intracellular transport of sterols or other lipids. May bind cholesterol or other sterols.</text>
</comment>
<evidence type="ECO:0000313" key="6">
    <source>
        <dbReference type="EMBL" id="KAA6376320.1"/>
    </source>
</evidence>
<dbReference type="Pfam" id="PF01852">
    <property type="entry name" value="START"/>
    <property type="match status" value="1"/>
</dbReference>
<sequence>MAVDGFDFAQMQKDWEYLKEVYDHPDSQEWKIEKNDKKEGVVVYSRVCSDEAKSILEFRADGEVEANVQLCSDVVNDAPSRAQWDTAMEDYHVLWRGENGVYACYNQAKSILGGVISSRDFVVLNVIKPTEKGVVISAGSSTNAKLIDEKPGVIRGLLIFQ</sequence>
<comment type="caution">
    <text evidence="6">The sequence shown here is derived from an EMBL/GenBank/DDBJ whole genome shotgun (WGS) entry which is preliminary data.</text>
</comment>
<protein>
    <recommendedName>
        <fullName evidence="5">START domain-containing protein</fullName>
    </recommendedName>
</protein>
<evidence type="ECO:0000256" key="1">
    <source>
        <dbReference type="ARBA" id="ARBA00022448"/>
    </source>
</evidence>
<evidence type="ECO:0000259" key="5">
    <source>
        <dbReference type="PROSITE" id="PS50848"/>
    </source>
</evidence>
<dbReference type="GO" id="GO:0006869">
    <property type="term" value="P:lipid transport"/>
    <property type="evidence" value="ECO:0007669"/>
    <property type="project" value="UniProtKB-KW"/>
</dbReference>
<dbReference type="PANTHER" id="PTHR46374:SF1">
    <property type="entry name" value="START DOMAIN-CONTAINING PROTEIN"/>
    <property type="match status" value="1"/>
</dbReference>
<dbReference type="PANTHER" id="PTHR46374">
    <property type="entry name" value="PROTEIN CBG07384"/>
    <property type="match status" value="1"/>
</dbReference>